<organism evidence="1 2">
    <name type="scientific">Bacillus seohaeanensis</name>
    <dbReference type="NCBI Taxonomy" id="284580"/>
    <lineage>
        <taxon>Bacteria</taxon>
        <taxon>Bacillati</taxon>
        <taxon>Bacillota</taxon>
        <taxon>Bacilli</taxon>
        <taxon>Bacillales</taxon>
        <taxon>Bacillaceae</taxon>
        <taxon>Bacillus</taxon>
    </lineage>
</organism>
<dbReference type="Proteomes" id="UP001597506">
    <property type="component" value="Unassembled WGS sequence"/>
</dbReference>
<evidence type="ECO:0000313" key="2">
    <source>
        <dbReference type="Proteomes" id="UP001597506"/>
    </source>
</evidence>
<comment type="caution">
    <text evidence="1">The sequence shown here is derived from an EMBL/GenBank/DDBJ whole genome shotgun (WGS) entry which is preliminary data.</text>
</comment>
<dbReference type="RefSeq" id="WP_377932691.1">
    <property type="nucleotide sequence ID" value="NZ_JBHUMF010000008.1"/>
</dbReference>
<protein>
    <submittedName>
        <fullName evidence="1">Uncharacterized protein</fullName>
    </submittedName>
</protein>
<name>A0ABW5RM89_9BACI</name>
<keyword evidence="2" id="KW-1185">Reference proteome</keyword>
<gene>
    <name evidence="1" type="ORF">ACFSUL_03325</name>
</gene>
<sequence length="70" mass="8562">MKKQELTDYKQARMVKITELLKNWSDEERQAFGKFKQNLLKRLFNYLTTFLTHRKVDCLFPSIFFFKDPP</sequence>
<proteinExistence type="predicted"/>
<evidence type="ECO:0000313" key="1">
    <source>
        <dbReference type="EMBL" id="MFD2679778.1"/>
    </source>
</evidence>
<accession>A0ABW5RM89</accession>
<reference evidence="2" key="1">
    <citation type="journal article" date="2019" name="Int. J. Syst. Evol. Microbiol.">
        <title>The Global Catalogue of Microorganisms (GCM) 10K type strain sequencing project: providing services to taxonomists for standard genome sequencing and annotation.</title>
        <authorList>
            <consortium name="The Broad Institute Genomics Platform"/>
            <consortium name="The Broad Institute Genome Sequencing Center for Infectious Disease"/>
            <person name="Wu L."/>
            <person name="Ma J."/>
        </authorList>
    </citation>
    <scope>NUCLEOTIDE SEQUENCE [LARGE SCALE GENOMIC DNA]</scope>
    <source>
        <strain evidence="2">KCTC 3913</strain>
    </source>
</reference>
<dbReference type="EMBL" id="JBHUMF010000008">
    <property type="protein sequence ID" value="MFD2679778.1"/>
    <property type="molecule type" value="Genomic_DNA"/>
</dbReference>